<dbReference type="RefSeq" id="WP_341597520.1">
    <property type="nucleotide sequence ID" value="NZ_JBAKAZ010000023.1"/>
</dbReference>
<feature type="transmembrane region" description="Helical" evidence="2">
    <location>
        <begin position="115"/>
        <end position="134"/>
    </location>
</feature>
<feature type="transmembrane region" description="Helical" evidence="2">
    <location>
        <begin position="189"/>
        <end position="208"/>
    </location>
</feature>
<dbReference type="PANTHER" id="PTHR40076:SF1">
    <property type="entry name" value="MEMBRANE PROTEIN"/>
    <property type="match status" value="1"/>
</dbReference>
<evidence type="ECO:0000256" key="2">
    <source>
        <dbReference type="SAM" id="Phobius"/>
    </source>
</evidence>
<organism evidence="3 4">
    <name type="scientific">Psychromonas aquatilis</name>
    <dbReference type="NCBI Taxonomy" id="2005072"/>
    <lineage>
        <taxon>Bacteria</taxon>
        <taxon>Pseudomonadati</taxon>
        <taxon>Pseudomonadota</taxon>
        <taxon>Gammaproteobacteria</taxon>
        <taxon>Alteromonadales</taxon>
        <taxon>Psychromonadaceae</taxon>
        <taxon>Psychromonas</taxon>
    </lineage>
</organism>
<feature type="transmembrane region" description="Helical" evidence="2">
    <location>
        <begin position="73"/>
        <end position="94"/>
    </location>
</feature>
<dbReference type="PANTHER" id="PTHR40076">
    <property type="entry name" value="MEMBRANE PROTEIN-RELATED"/>
    <property type="match status" value="1"/>
</dbReference>
<name>A0ABU9GQJ4_9GAMM</name>
<dbReference type="EMBL" id="JBAKAZ010000023">
    <property type="protein sequence ID" value="MEL0629504.1"/>
    <property type="molecule type" value="Genomic_DNA"/>
</dbReference>
<keyword evidence="2" id="KW-1133">Transmembrane helix</keyword>
<evidence type="ECO:0000256" key="1">
    <source>
        <dbReference type="SAM" id="MobiDB-lite"/>
    </source>
</evidence>
<proteinExistence type="predicted"/>
<dbReference type="InterPro" id="IPR010380">
    <property type="entry name" value="DUF975"/>
</dbReference>
<protein>
    <recommendedName>
        <fullName evidence="5">Membrane protein YesL</fullName>
    </recommendedName>
</protein>
<feature type="transmembrane region" description="Helical" evidence="2">
    <location>
        <begin position="39"/>
        <end position="61"/>
    </location>
</feature>
<feature type="region of interest" description="Disordered" evidence="1">
    <location>
        <begin position="243"/>
        <end position="265"/>
    </location>
</feature>
<reference evidence="3 4" key="1">
    <citation type="submission" date="2024-02" db="EMBL/GenBank/DDBJ databases">
        <title>Bacteria isolated from the canopy kelp, Nereocystis luetkeana.</title>
        <authorList>
            <person name="Pfister C.A."/>
            <person name="Younker I.T."/>
            <person name="Light S.H."/>
        </authorList>
    </citation>
    <scope>NUCLEOTIDE SEQUENCE [LARGE SCALE GENOMIC DNA]</scope>
    <source>
        <strain evidence="3 4">TI.1.05</strain>
    </source>
</reference>
<sequence length="265" mass="28988">MSSKNFILGGDIKKSLVEGYRFDLKKLLSDAFQVTKKNFLPLLSACIFIMVVFFTLASLMIVDLNSLNDPMVIGVFFVASILVAPPLMTGLMMMGVHHSIGLKTNSLHLFNYFKIILKLSLAALMITLVTNAIGKLLTLVFGDLGFMLSIVALLYLKMSFCLVYPLIAEKQVSPLNALKLSFKLVHKNIGQFSVLLIIFITLLAFGAITSGLGLFFVIPFSINLLGIIYRQICGVGVSVSETTDNEPEAKDDDQDSGSNNGNFEA</sequence>
<evidence type="ECO:0008006" key="5">
    <source>
        <dbReference type="Google" id="ProtNLM"/>
    </source>
</evidence>
<keyword evidence="2" id="KW-0472">Membrane</keyword>
<feature type="transmembrane region" description="Helical" evidence="2">
    <location>
        <begin position="146"/>
        <end position="168"/>
    </location>
</feature>
<feature type="compositionally biased region" description="Acidic residues" evidence="1">
    <location>
        <begin position="243"/>
        <end position="255"/>
    </location>
</feature>
<gene>
    <name evidence="3" type="ORF">V6256_07775</name>
</gene>
<comment type="caution">
    <text evidence="3">The sequence shown here is derived from an EMBL/GenBank/DDBJ whole genome shotgun (WGS) entry which is preliminary data.</text>
</comment>
<keyword evidence="2" id="KW-0812">Transmembrane</keyword>
<evidence type="ECO:0000313" key="4">
    <source>
        <dbReference type="Proteomes" id="UP001369082"/>
    </source>
</evidence>
<feature type="compositionally biased region" description="Low complexity" evidence="1">
    <location>
        <begin position="256"/>
        <end position="265"/>
    </location>
</feature>
<evidence type="ECO:0000313" key="3">
    <source>
        <dbReference type="EMBL" id="MEL0629504.1"/>
    </source>
</evidence>
<keyword evidence="4" id="KW-1185">Reference proteome</keyword>
<dbReference type="Proteomes" id="UP001369082">
    <property type="component" value="Unassembled WGS sequence"/>
</dbReference>
<accession>A0ABU9GQJ4</accession>